<feature type="transmembrane region" description="Helical" evidence="1">
    <location>
        <begin position="226"/>
        <end position="248"/>
    </location>
</feature>
<dbReference type="Gene3D" id="3.30.200.20">
    <property type="entry name" value="Phosphorylase Kinase, domain 1"/>
    <property type="match status" value="1"/>
</dbReference>
<evidence type="ECO:0000313" key="4">
    <source>
        <dbReference type="EMBL" id="KAK7271690.1"/>
    </source>
</evidence>
<evidence type="ECO:0000313" key="5">
    <source>
        <dbReference type="Proteomes" id="UP001359559"/>
    </source>
</evidence>
<dbReference type="GO" id="GO:0004672">
    <property type="term" value="F:protein kinase activity"/>
    <property type="evidence" value="ECO:0007669"/>
    <property type="project" value="InterPro"/>
</dbReference>
<evidence type="ECO:0000259" key="3">
    <source>
        <dbReference type="PROSITE" id="PS50011"/>
    </source>
</evidence>
<dbReference type="PANTHER" id="PTHR48055:SF26">
    <property type="entry name" value="TRANSFERASE, PROTEIN KINASE RLK-PELLE-URK-2 FAMILY"/>
    <property type="match status" value="1"/>
</dbReference>
<keyword evidence="2" id="KW-0732">Signal</keyword>
<keyword evidence="1" id="KW-0472">Membrane</keyword>
<dbReference type="PANTHER" id="PTHR48055">
    <property type="entry name" value="LEUCINE-RICH REPEAT RECEPTOR PROTEIN KINASE EMS1"/>
    <property type="match status" value="1"/>
</dbReference>
<dbReference type="GO" id="GO:0005524">
    <property type="term" value="F:ATP binding"/>
    <property type="evidence" value="ECO:0007669"/>
    <property type="project" value="InterPro"/>
</dbReference>
<name>A0AAN9IC82_CLITE</name>
<reference evidence="4 5" key="1">
    <citation type="submission" date="2024-01" db="EMBL/GenBank/DDBJ databases">
        <title>The genomes of 5 underutilized Papilionoideae crops provide insights into root nodulation and disease resistance.</title>
        <authorList>
            <person name="Yuan L."/>
        </authorList>
    </citation>
    <scope>NUCLEOTIDE SEQUENCE [LARGE SCALE GENOMIC DNA]</scope>
    <source>
        <strain evidence="4">LY-2023</strain>
        <tissue evidence="4">Leaf</tissue>
    </source>
</reference>
<dbReference type="InterPro" id="IPR011009">
    <property type="entry name" value="Kinase-like_dom_sf"/>
</dbReference>
<accession>A0AAN9IC82</accession>
<dbReference type="Pfam" id="PF00069">
    <property type="entry name" value="Pkinase"/>
    <property type="match status" value="1"/>
</dbReference>
<dbReference type="InterPro" id="IPR008271">
    <property type="entry name" value="Ser/Thr_kinase_AS"/>
</dbReference>
<dbReference type="Gene3D" id="1.10.510.10">
    <property type="entry name" value="Transferase(Phosphotransferase) domain 1"/>
    <property type="match status" value="1"/>
</dbReference>
<proteinExistence type="predicted"/>
<dbReference type="FunFam" id="1.10.510.10:FF:000530">
    <property type="entry name" value="probable receptor-like protein kinase At5g59700"/>
    <property type="match status" value="1"/>
</dbReference>
<dbReference type="PROSITE" id="PS00108">
    <property type="entry name" value="PROTEIN_KINASE_ST"/>
    <property type="match status" value="1"/>
</dbReference>
<sequence length="577" mass="64336">MLVCIFILVTTISFSTSCAMDTGCILKIQLSPLLNDSSCQEGDQHELIHSKCCRVVFDAYLYALGLRANLTGKVYLDSNEQRNCVSRMKSFKDDIFGCGIENLTSGDGGCSDLLVDDVRSELGNELRSLDELCQLQTSGNGWEQACSLCLRNWKTIGRTDFRKTNVTGGKMEADLCRIAVLVTMISSKIENEMYVHSVLRCLGTQHIYTENQTTEDIQKTKSNRGIWIVIGASIGAILIIGINAYFICCRHFRPAPPEKKVTFGEMLKKTTCPKVPIKEVYAATNHLNEMNIIGEGNAGKVYKGTMKNNQHIAIKHIVNDDGNVETFVREVTSLAHVRHPNLVALLGCCVERDECFLVYELCPNGSLSEWLFGKNKMLSWIQRLEIAIDSARGLWFLHTYPGGCIVHRDIKPTNILLGSKFEAKLSDFGLSKVIEVGETYVSSEVRGTFGYVDPEYQNNHHVNSSGDVYSFGMVLLQILSGKRVINLKLKKPMSLNKMAKILTRDGSITGFADPKLKGEYSEEAFNFTLELALSCTALNQQRPSMEQVVKRLEEALLISKDVKVSTTETPQDNIFNP</sequence>
<dbReference type="PROSITE" id="PS50011">
    <property type="entry name" value="PROTEIN_KINASE_DOM"/>
    <property type="match status" value="1"/>
</dbReference>
<feature type="signal peptide" evidence="2">
    <location>
        <begin position="1"/>
        <end position="19"/>
    </location>
</feature>
<feature type="chain" id="PRO_5042901073" description="Protein kinase domain-containing protein" evidence="2">
    <location>
        <begin position="20"/>
        <end position="577"/>
    </location>
</feature>
<dbReference type="Pfam" id="PF19160">
    <property type="entry name" value="SPARK"/>
    <property type="match status" value="1"/>
</dbReference>
<dbReference type="EMBL" id="JAYKXN010000007">
    <property type="protein sequence ID" value="KAK7271690.1"/>
    <property type="molecule type" value="Genomic_DNA"/>
</dbReference>
<dbReference type="SUPFAM" id="SSF56112">
    <property type="entry name" value="Protein kinase-like (PK-like)"/>
    <property type="match status" value="1"/>
</dbReference>
<feature type="domain" description="Protein kinase" evidence="3">
    <location>
        <begin position="287"/>
        <end position="557"/>
    </location>
</feature>
<dbReference type="InterPro" id="IPR043891">
    <property type="entry name" value="SPARK"/>
</dbReference>
<evidence type="ECO:0000256" key="2">
    <source>
        <dbReference type="SAM" id="SignalP"/>
    </source>
</evidence>
<dbReference type="InterPro" id="IPR000719">
    <property type="entry name" value="Prot_kinase_dom"/>
</dbReference>
<comment type="caution">
    <text evidence="4">The sequence shown here is derived from an EMBL/GenBank/DDBJ whole genome shotgun (WGS) entry which is preliminary data.</text>
</comment>
<keyword evidence="1" id="KW-0812">Transmembrane</keyword>
<dbReference type="SMART" id="SM00220">
    <property type="entry name" value="S_TKc"/>
    <property type="match status" value="1"/>
</dbReference>
<dbReference type="Proteomes" id="UP001359559">
    <property type="component" value="Unassembled WGS sequence"/>
</dbReference>
<organism evidence="4 5">
    <name type="scientific">Clitoria ternatea</name>
    <name type="common">Butterfly pea</name>
    <dbReference type="NCBI Taxonomy" id="43366"/>
    <lineage>
        <taxon>Eukaryota</taxon>
        <taxon>Viridiplantae</taxon>
        <taxon>Streptophyta</taxon>
        <taxon>Embryophyta</taxon>
        <taxon>Tracheophyta</taxon>
        <taxon>Spermatophyta</taxon>
        <taxon>Magnoliopsida</taxon>
        <taxon>eudicotyledons</taxon>
        <taxon>Gunneridae</taxon>
        <taxon>Pentapetalae</taxon>
        <taxon>rosids</taxon>
        <taxon>fabids</taxon>
        <taxon>Fabales</taxon>
        <taxon>Fabaceae</taxon>
        <taxon>Papilionoideae</taxon>
        <taxon>50 kb inversion clade</taxon>
        <taxon>NPAAA clade</taxon>
        <taxon>indigoferoid/millettioid clade</taxon>
        <taxon>Phaseoleae</taxon>
        <taxon>Clitoria</taxon>
    </lineage>
</organism>
<dbReference type="InterPro" id="IPR051564">
    <property type="entry name" value="LRR_receptor-like_kinase"/>
</dbReference>
<gene>
    <name evidence="4" type="ORF">RJT34_27794</name>
</gene>
<dbReference type="AlphaFoldDB" id="A0AAN9IC82"/>
<dbReference type="GO" id="GO:0016020">
    <property type="term" value="C:membrane"/>
    <property type="evidence" value="ECO:0007669"/>
    <property type="project" value="TreeGrafter"/>
</dbReference>
<evidence type="ECO:0000256" key="1">
    <source>
        <dbReference type="SAM" id="Phobius"/>
    </source>
</evidence>
<keyword evidence="5" id="KW-1185">Reference proteome</keyword>
<keyword evidence="1" id="KW-1133">Transmembrane helix</keyword>
<protein>
    <recommendedName>
        <fullName evidence="3">Protein kinase domain-containing protein</fullName>
    </recommendedName>
</protein>